<feature type="domain" description="RNA polymerase sigma factor 70 region 4 type 2" evidence="8">
    <location>
        <begin position="139"/>
        <end position="189"/>
    </location>
</feature>
<name>A0ABT6FHM1_9BACT</name>
<comment type="similarity">
    <text evidence="1">Belongs to the sigma-70 factor family. ECF subfamily.</text>
</comment>
<dbReference type="EMBL" id="JARRAG010000002">
    <property type="protein sequence ID" value="MDG3007039.1"/>
    <property type="molecule type" value="Genomic_DNA"/>
</dbReference>
<dbReference type="Proteomes" id="UP001216907">
    <property type="component" value="Unassembled WGS sequence"/>
</dbReference>
<dbReference type="SUPFAM" id="SSF88659">
    <property type="entry name" value="Sigma3 and sigma4 domains of RNA polymerase sigma factors"/>
    <property type="match status" value="1"/>
</dbReference>
<dbReference type="InterPro" id="IPR013324">
    <property type="entry name" value="RNA_pol_sigma_r3/r4-like"/>
</dbReference>
<accession>A0ABT6FHM1</accession>
<dbReference type="Gene3D" id="1.10.10.10">
    <property type="entry name" value="Winged helix-like DNA-binding domain superfamily/Winged helix DNA-binding domain"/>
    <property type="match status" value="1"/>
</dbReference>
<keyword evidence="4" id="KW-0804">Transcription</keyword>
<evidence type="ECO:0000256" key="4">
    <source>
        <dbReference type="ARBA" id="ARBA00023163"/>
    </source>
</evidence>
<dbReference type="InterPro" id="IPR007627">
    <property type="entry name" value="RNA_pol_sigma70_r2"/>
</dbReference>
<feature type="region of interest" description="Disordered" evidence="5">
    <location>
        <begin position="560"/>
        <end position="591"/>
    </location>
</feature>
<evidence type="ECO:0000256" key="5">
    <source>
        <dbReference type="SAM" id="MobiDB-lite"/>
    </source>
</evidence>
<dbReference type="RefSeq" id="WP_277863329.1">
    <property type="nucleotide sequence ID" value="NZ_JARRAG010000002.1"/>
</dbReference>
<dbReference type="InterPro" id="IPR013325">
    <property type="entry name" value="RNA_pol_sigma_r2"/>
</dbReference>
<feature type="compositionally biased region" description="Low complexity" evidence="5">
    <location>
        <begin position="442"/>
        <end position="454"/>
    </location>
</feature>
<sequence length="620" mass="65165">MGKGDRGLIVHDLDRLLRQGVEPPGDGDLLERFQAGRDEAAFETLVTRHGPMVRGVCRRLLRDPHDADDAFQATFLVLARKGDRLRDPDRLGPWLYGVATRVASRARARAFRRRGRPLTDDLPARDDHRSEWSDVLPILDAELARLPSAQRDVLVVCLLGGASEQEASRRLACPVGTVKSRLSRAREALRGRLVKRGVAPAAALVAASSVESFASPVSFTLLRATLAATTAKAAIPASVAALTQGVAPTMLAKPILTGLALAGGLCLLTLTATAWPPNPPEALQDEAKTTARPTAAASPSEANLKRILLALHNYYSTNECFPPAAIRGADGRPLLSWRVALLPYLEAGDLYNQFRLNEPWNSPHNGPLLARMPAVFDTPGIPAPPGETRFRGVSSQGAMFGPPGTQAATSAPTAGLGGGVALYSDDGAAGRGPVGIAGTPGGAAAAPLGDAAPAPAQPEPPPTGRGVSMTEVTDGTSNTAMVLVVEDAIEWTRPGELLAVGDELPALEDSDPRGYTLGMADGSVQHLPKQPIRRAFLSALITRNGGEVIDHSRFAPTSLQPAAAAGSTPPPMGAPTALPTPAPAAQISASPTVERRLRRVEEKLDEILDRLDALAPKTKR</sequence>
<feature type="compositionally biased region" description="Pro residues" evidence="5">
    <location>
        <begin position="568"/>
        <end position="582"/>
    </location>
</feature>
<comment type="caution">
    <text evidence="9">The sequence shown here is derived from an EMBL/GenBank/DDBJ whole genome shotgun (WGS) entry which is preliminary data.</text>
</comment>
<dbReference type="NCBIfam" id="TIGR02937">
    <property type="entry name" value="sigma70-ECF"/>
    <property type="match status" value="1"/>
</dbReference>
<protein>
    <submittedName>
        <fullName evidence="9">Sigma-70 family RNA polymerase sigma factor</fullName>
    </submittedName>
</protein>
<dbReference type="InterPro" id="IPR011453">
    <property type="entry name" value="DUF1559"/>
</dbReference>
<keyword evidence="3" id="KW-0731">Sigma factor</keyword>
<dbReference type="InterPro" id="IPR013249">
    <property type="entry name" value="RNA_pol_sigma70_r4_t2"/>
</dbReference>
<evidence type="ECO:0000256" key="3">
    <source>
        <dbReference type="ARBA" id="ARBA00023082"/>
    </source>
</evidence>
<evidence type="ECO:0000313" key="9">
    <source>
        <dbReference type="EMBL" id="MDG3007039.1"/>
    </source>
</evidence>
<dbReference type="Gene3D" id="1.10.1740.10">
    <property type="match status" value="1"/>
</dbReference>
<evidence type="ECO:0000256" key="2">
    <source>
        <dbReference type="ARBA" id="ARBA00023015"/>
    </source>
</evidence>
<organism evidence="9 10">
    <name type="scientific">Paludisphaera mucosa</name>
    <dbReference type="NCBI Taxonomy" id="3030827"/>
    <lineage>
        <taxon>Bacteria</taxon>
        <taxon>Pseudomonadati</taxon>
        <taxon>Planctomycetota</taxon>
        <taxon>Planctomycetia</taxon>
        <taxon>Isosphaerales</taxon>
        <taxon>Isosphaeraceae</taxon>
        <taxon>Paludisphaera</taxon>
    </lineage>
</organism>
<evidence type="ECO:0000313" key="10">
    <source>
        <dbReference type="Proteomes" id="UP001216907"/>
    </source>
</evidence>
<evidence type="ECO:0000259" key="7">
    <source>
        <dbReference type="Pfam" id="PF07596"/>
    </source>
</evidence>
<keyword evidence="10" id="KW-1185">Reference proteome</keyword>
<reference evidence="9 10" key="1">
    <citation type="submission" date="2023-03" db="EMBL/GenBank/DDBJ databases">
        <title>Paludisphaera mucosa sp. nov. a novel planctomycete from northern fen.</title>
        <authorList>
            <person name="Ivanova A."/>
        </authorList>
    </citation>
    <scope>NUCLEOTIDE SEQUENCE [LARGE SCALE GENOMIC DNA]</scope>
    <source>
        <strain evidence="9 10">Pla2</strain>
    </source>
</reference>
<dbReference type="Pfam" id="PF07596">
    <property type="entry name" value="SBP_bac_10"/>
    <property type="match status" value="1"/>
</dbReference>
<dbReference type="Pfam" id="PF04542">
    <property type="entry name" value="Sigma70_r2"/>
    <property type="match status" value="1"/>
</dbReference>
<feature type="domain" description="DUF1559" evidence="7">
    <location>
        <begin position="291"/>
        <end position="482"/>
    </location>
</feature>
<dbReference type="InterPro" id="IPR036388">
    <property type="entry name" value="WH-like_DNA-bd_sf"/>
</dbReference>
<dbReference type="InterPro" id="IPR014284">
    <property type="entry name" value="RNA_pol_sigma-70_dom"/>
</dbReference>
<proteinExistence type="inferred from homology"/>
<dbReference type="CDD" id="cd06171">
    <property type="entry name" value="Sigma70_r4"/>
    <property type="match status" value="1"/>
</dbReference>
<dbReference type="PANTHER" id="PTHR43133">
    <property type="entry name" value="RNA POLYMERASE ECF-TYPE SIGMA FACTO"/>
    <property type="match status" value="1"/>
</dbReference>
<feature type="region of interest" description="Disordered" evidence="5">
    <location>
        <begin position="440"/>
        <end position="472"/>
    </location>
</feature>
<dbReference type="SUPFAM" id="SSF88946">
    <property type="entry name" value="Sigma2 domain of RNA polymerase sigma factors"/>
    <property type="match status" value="1"/>
</dbReference>
<evidence type="ECO:0000259" key="6">
    <source>
        <dbReference type="Pfam" id="PF04542"/>
    </source>
</evidence>
<dbReference type="InterPro" id="IPR039425">
    <property type="entry name" value="RNA_pol_sigma-70-like"/>
</dbReference>
<dbReference type="Pfam" id="PF08281">
    <property type="entry name" value="Sigma70_r4_2"/>
    <property type="match status" value="1"/>
</dbReference>
<dbReference type="PANTHER" id="PTHR43133:SF51">
    <property type="entry name" value="RNA POLYMERASE SIGMA FACTOR"/>
    <property type="match status" value="1"/>
</dbReference>
<feature type="domain" description="RNA polymerase sigma-70 region 2" evidence="6">
    <location>
        <begin position="45"/>
        <end position="110"/>
    </location>
</feature>
<evidence type="ECO:0000256" key="1">
    <source>
        <dbReference type="ARBA" id="ARBA00010641"/>
    </source>
</evidence>
<evidence type="ECO:0000259" key="8">
    <source>
        <dbReference type="Pfam" id="PF08281"/>
    </source>
</evidence>
<keyword evidence="2" id="KW-0805">Transcription regulation</keyword>
<feature type="region of interest" description="Disordered" evidence="5">
    <location>
        <begin position="278"/>
        <end position="298"/>
    </location>
</feature>
<gene>
    <name evidence="9" type="ORF">PZE19_24995</name>
</gene>